<organism evidence="2">
    <name type="scientific">Coccidioides posadasii (strain RMSCC 757 / Silveira)</name>
    <name type="common">Valley fever fungus</name>
    <dbReference type="NCBI Taxonomy" id="443226"/>
    <lineage>
        <taxon>Eukaryota</taxon>
        <taxon>Fungi</taxon>
        <taxon>Dikarya</taxon>
        <taxon>Ascomycota</taxon>
        <taxon>Pezizomycotina</taxon>
        <taxon>Eurotiomycetes</taxon>
        <taxon>Eurotiomycetidae</taxon>
        <taxon>Onygenales</taxon>
        <taxon>Onygenaceae</taxon>
        <taxon>Coccidioides</taxon>
    </lineage>
</organism>
<protein>
    <submittedName>
        <fullName evidence="1">Predicted protein</fullName>
    </submittedName>
</protein>
<dbReference type="HOGENOM" id="CLU_2960599_0_0_1"/>
<dbReference type="VEuPathDB" id="FungiDB:CPSG_08988"/>
<keyword evidence="2" id="KW-1185">Reference proteome</keyword>
<reference evidence="2" key="2">
    <citation type="submission" date="2010-03" db="EMBL/GenBank/DDBJ databases">
        <title>The genome sequence of Coccidioides posadasii strain Silveira.</title>
        <authorList>
            <consortium name="The Broad Institute Genome Sequencing Center for Infectious Disease"/>
            <person name="Neafsey D."/>
            <person name="Orbach M."/>
            <person name="Henn M.R."/>
            <person name="Cole G.T."/>
            <person name="Galgiani J."/>
            <person name="Gardner M.J."/>
            <person name="Kirkland T.N."/>
            <person name="Taylor J.W."/>
            <person name="Young S.K."/>
            <person name="Zeng Q."/>
            <person name="Koehrsen M."/>
            <person name="Alvarado L."/>
            <person name="Berlin A."/>
            <person name="Borenstein D."/>
            <person name="Chapman S.B."/>
            <person name="Chen Z."/>
            <person name="Engels R."/>
            <person name="Freedman E."/>
            <person name="Gellesch M."/>
            <person name="Goldberg J."/>
            <person name="Griggs A."/>
            <person name="Gujja S."/>
            <person name="Heilman E."/>
            <person name="Heiman D."/>
            <person name="Howarth C."/>
            <person name="Jen D."/>
            <person name="Larson L."/>
            <person name="Mehta T."/>
            <person name="Neiman D."/>
            <person name="Park D."/>
            <person name="Pearson M."/>
            <person name="Richards J."/>
            <person name="Roberts A."/>
            <person name="Saif S."/>
            <person name="Shea T."/>
            <person name="Shenoy N."/>
            <person name="Sisk P."/>
            <person name="Stolte C."/>
            <person name="Sykes S."/>
            <person name="Walk T."/>
            <person name="White J."/>
            <person name="Yandava C."/>
            <person name="Haas B."/>
            <person name="Nusbaum C."/>
            <person name="Birren B."/>
        </authorList>
    </citation>
    <scope>NUCLEOTIDE SEQUENCE [LARGE SCALE GENOMIC DNA]</scope>
    <source>
        <strain evidence="2">RMSCC 757 / Silveira</strain>
    </source>
</reference>
<dbReference type="AlphaFoldDB" id="E9DGN9"/>
<gene>
    <name evidence="1" type="ORF">CPSG_08988</name>
</gene>
<dbReference type="EMBL" id="GL636506">
    <property type="protein sequence ID" value="EFW14400.1"/>
    <property type="molecule type" value="Genomic_DNA"/>
</dbReference>
<evidence type="ECO:0000313" key="2">
    <source>
        <dbReference type="Proteomes" id="UP000002497"/>
    </source>
</evidence>
<accession>E9DGN9</accession>
<proteinExistence type="predicted"/>
<reference evidence="2" key="1">
    <citation type="journal article" date="2010" name="Genome Res.">
        <title>Population genomic sequencing of Coccidioides fungi reveals recent hybridization and transposon control.</title>
        <authorList>
            <person name="Neafsey D.E."/>
            <person name="Barker B.M."/>
            <person name="Sharpton T.J."/>
            <person name="Stajich J.E."/>
            <person name="Park D.J."/>
            <person name="Whiston E."/>
            <person name="Hung C.-Y."/>
            <person name="McMahan C."/>
            <person name="White J."/>
            <person name="Sykes S."/>
            <person name="Heiman D."/>
            <person name="Young S."/>
            <person name="Zeng Q."/>
            <person name="Abouelleil A."/>
            <person name="Aftuck L."/>
            <person name="Bessette D."/>
            <person name="Brown A."/>
            <person name="FitzGerald M."/>
            <person name="Lui A."/>
            <person name="Macdonald J.P."/>
            <person name="Priest M."/>
            <person name="Orbach M.J."/>
            <person name="Galgiani J.N."/>
            <person name="Kirkland T.N."/>
            <person name="Cole G.T."/>
            <person name="Birren B.W."/>
            <person name="Henn M.R."/>
            <person name="Taylor J.W."/>
            <person name="Rounsley S.D."/>
        </authorList>
    </citation>
    <scope>NUCLEOTIDE SEQUENCE [LARGE SCALE GENOMIC DNA]</scope>
    <source>
        <strain evidence="2">RMSCC 757 / Silveira</strain>
    </source>
</reference>
<sequence>MSAVNTYFFHEIDWDDEESRIEATVREVKVDWRRQLQLARLSSRKYFEIAIRKCKETES</sequence>
<dbReference type="Proteomes" id="UP000002497">
    <property type="component" value="Unassembled WGS sequence"/>
</dbReference>
<evidence type="ECO:0000313" key="1">
    <source>
        <dbReference type="EMBL" id="EFW14400.1"/>
    </source>
</evidence>
<name>E9DGN9_COCPS</name>